<dbReference type="Proteomes" id="UP000199031">
    <property type="component" value="Unassembled WGS sequence"/>
</dbReference>
<name>A0A1I5VLL6_9BACT</name>
<keyword evidence="2" id="KW-1185">Reference proteome</keyword>
<evidence type="ECO:0000313" key="2">
    <source>
        <dbReference type="Proteomes" id="UP000199031"/>
    </source>
</evidence>
<dbReference type="OrthoDB" id="8765545at2"/>
<protein>
    <submittedName>
        <fullName evidence="1">Uncharacterized protein</fullName>
    </submittedName>
</protein>
<evidence type="ECO:0000313" key="1">
    <source>
        <dbReference type="EMBL" id="SFQ08343.1"/>
    </source>
</evidence>
<dbReference type="STRING" id="1465490.SAMN05444277_10564"/>
<dbReference type="EMBL" id="FOXQ01000005">
    <property type="protein sequence ID" value="SFQ08343.1"/>
    <property type="molecule type" value="Genomic_DNA"/>
</dbReference>
<reference evidence="1 2" key="1">
    <citation type="submission" date="2016-10" db="EMBL/GenBank/DDBJ databases">
        <authorList>
            <person name="de Groot N.N."/>
        </authorList>
    </citation>
    <scope>NUCLEOTIDE SEQUENCE [LARGE SCALE GENOMIC DNA]</scope>
    <source>
        <strain evidence="1 2">DSM 28286</strain>
    </source>
</reference>
<gene>
    <name evidence="1" type="ORF">SAMN05444277_10564</name>
</gene>
<sequence>MLIQILKIRQDILDFINDDLLLLLAETRKERKTEAFIASKEYVGNLPNFVKEEISDVIDQLQKDCPTFGLNELETTVKVLAVMEKSRSGYALLDKLSKFNHGNIDELNIVLAEWSITDIKKVLNVLKWRLELVTELERLVDNSTTDELHDLQPLFERGLWIFGPEFESISFISNRTLSTIIRNFFAERVIDNPKRRPDFVILPNASIGIYSRDAFNEDHEINSIGAVVIVELKRGGFQISSEEKDQAMYYAREIRKSGKVDRNTKITCYVLGSSIDANAEDKSEEGPITIIPMRYFTLISKAKARLFNLIDELEKFKKENGTDEETTEQELFVVSN</sequence>
<accession>A0A1I5VLL6</accession>
<proteinExistence type="predicted"/>
<dbReference type="AlphaFoldDB" id="A0A1I5VLL6"/>
<dbReference type="RefSeq" id="WP_090657808.1">
    <property type="nucleotide sequence ID" value="NZ_FOXQ01000005.1"/>
</dbReference>
<organism evidence="1 2">
    <name type="scientific">Parafilimonas terrae</name>
    <dbReference type="NCBI Taxonomy" id="1465490"/>
    <lineage>
        <taxon>Bacteria</taxon>
        <taxon>Pseudomonadati</taxon>
        <taxon>Bacteroidota</taxon>
        <taxon>Chitinophagia</taxon>
        <taxon>Chitinophagales</taxon>
        <taxon>Chitinophagaceae</taxon>
        <taxon>Parafilimonas</taxon>
    </lineage>
</organism>